<dbReference type="Pfam" id="PF13505">
    <property type="entry name" value="OMP_b-brl"/>
    <property type="match status" value="1"/>
</dbReference>
<organism evidence="5 6">
    <name type="scientific">Methylophilales bacterium HTCC2181</name>
    <dbReference type="NCBI Taxonomy" id="383631"/>
    <lineage>
        <taxon>Bacteria</taxon>
        <taxon>Pseudomonadati</taxon>
        <taxon>Pseudomonadota</taxon>
        <taxon>Betaproteobacteria</taxon>
        <taxon>Nitrosomonadales</taxon>
        <taxon>OM43 clade</taxon>
    </lineage>
</organism>
<comment type="caution">
    <text evidence="5">The sequence shown here is derived from an EMBL/GenBank/DDBJ whole genome shotgun (WGS) entry which is preliminary data.</text>
</comment>
<gene>
    <name evidence="5" type="ORF">MB2181_01795</name>
</gene>
<dbReference type="SUPFAM" id="SSF56925">
    <property type="entry name" value="OMPA-like"/>
    <property type="match status" value="1"/>
</dbReference>
<dbReference type="GO" id="GO:0009279">
    <property type="term" value="C:cell outer membrane"/>
    <property type="evidence" value="ECO:0007669"/>
    <property type="project" value="UniProtKB-SubCell"/>
</dbReference>
<evidence type="ECO:0000256" key="2">
    <source>
        <dbReference type="ARBA" id="ARBA00022729"/>
    </source>
</evidence>
<feature type="domain" description="Outer membrane protein beta-barrel" evidence="4">
    <location>
        <begin position="6"/>
        <end position="197"/>
    </location>
</feature>
<feature type="signal peptide" evidence="3">
    <location>
        <begin position="1"/>
        <end position="20"/>
    </location>
</feature>
<evidence type="ECO:0000259" key="4">
    <source>
        <dbReference type="Pfam" id="PF13505"/>
    </source>
</evidence>
<feature type="chain" id="PRO_5002628343" evidence="3">
    <location>
        <begin position="21"/>
        <end position="197"/>
    </location>
</feature>
<dbReference type="InterPro" id="IPR027385">
    <property type="entry name" value="Beta-barrel_OMP"/>
</dbReference>
<name>A0P5F6_9PROT</name>
<evidence type="ECO:0000256" key="1">
    <source>
        <dbReference type="ARBA" id="ARBA00004442"/>
    </source>
</evidence>
<dbReference type="AlphaFoldDB" id="A0P5F6"/>
<reference evidence="5 6" key="1">
    <citation type="submission" date="2006-11" db="EMBL/GenBank/DDBJ databases">
        <authorList>
            <person name="Giovannoni S."/>
            <person name="Vergin K."/>
            <person name="Ferriera S."/>
            <person name="Johnson J."/>
            <person name="Kravitz S."/>
            <person name="Beeson K."/>
            <person name="Sutton G."/>
            <person name="Rogers Y.-H."/>
            <person name="Friedman R."/>
            <person name="Frazier M."/>
            <person name="Venter J.C."/>
        </authorList>
    </citation>
    <scope>NUCLEOTIDE SEQUENCE [LARGE SCALE GENOMIC DNA]</scope>
    <source>
        <strain evidence="5 6">HTCC2181</strain>
    </source>
</reference>
<proteinExistence type="predicted"/>
<dbReference type="Gene3D" id="2.40.160.20">
    <property type="match status" value="1"/>
</dbReference>
<evidence type="ECO:0000256" key="3">
    <source>
        <dbReference type="SAM" id="SignalP"/>
    </source>
</evidence>
<dbReference type="OrthoDB" id="5360144at2"/>
<evidence type="ECO:0000313" key="5">
    <source>
        <dbReference type="EMBL" id="EAV46766.1"/>
    </source>
</evidence>
<accession>A0P5F6</accession>
<dbReference type="Proteomes" id="UP000054262">
    <property type="component" value="Unassembled WGS sequence"/>
</dbReference>
<dbReference type="InterPro" id="IPR011250">
    <property type="entry name" value="OMP/PagP_B-barrel"/>
</dbReference>
<dbReference type="EMBL" id="AAUX01000001">
    <property type="protein sequence ID" value="EAV46766.1"/>
    <property type="molecule type" value="Genomic_DNA"/>
</dbReference>
<keyword evidence="2 3" id="KW-0732">Signal</keyword>
<keyword evidence="6" id="KW-1185">Reference proteome</keyword>
<comment type="subcellular location">
    <subcellularLocation>
        <location evidence="1">Cell outer membrane</location>
    </subcellularLocation>
</comment>
<evidence type="ECO:0000313" key="6">
    <source>
        <dbReference type="Proteomes" id="UP000054262"/>
    </source>
</evidence>
<protein>
    <submittedName>
        <fullName evidence="5">OmpA/MotB</fullName>
    </submittedName>
</protein>
<sequence length="197" mass="21239">MKFQPFIAALLFALTTQVYAEGVYVGIAGGKLNTETSVTGLTGTASLNEDEDDTGYKLFAGYRASNNFGVELHYADLGEASLSGNIGDTFISNGVTYGFTANGVKIVQETKSYGAAATYALPLNDSFSLLGKIGFHRWDIEDSQGFDEDGTEPFYGIGASYQVNENVAIQAEFERFQIDSIDVDDIDLLSVGLAFHF</sequence>